<evidence type="ECO:0000256" key="4">
    <source>
        <dbReference type="ARBA" id="ARBA00022692"/>
    </source>
</evidence>
<comment type="caution">
    <text evidence="10">The sequence shown here is derived from an EMBL/GenBank/DDBJ whole genome shotgun (WGS) entry which is preliminary data.</text>
</comment>
<dbReference type="EMBL" id="CAJFCW020000002">
    <property type="protein sequence ID" value="CAG9090228.1"/>
    <property type="molecule type" value="Genomic_DNA"/>
</dbReference>
<evidence type="ECO:0000256" key="1">
    <source>
        <dbReference type="ARBA" id="ARBA00004251"/>
    </source>
</evidence>
<keyword evidence="3" id="KW-1003">Cell membrane</keyword>
<keyword evidence="5" id="KW-0732">Signal</keyword>
<evidence type="ECO:0000256" key="6">
    <source>
        <dbReference type="ARBA" id="ARBA00022989"/>
    </source>
</evidence>
<dbReference type="Proteomes" id="UP000614601">
    <property type="component" value="Unassembled WGS sequence"/>
</dbReference>
<evidence type="ECO:0000256" key="8">
    <source>
        <dbReference type="SAM" id="Phobius"/>
    </source>
</evidence>
<dbReference type="InterPro" id="IPR001507">
    <property type="entry name" value="ZP_dom"/>
</dbReference>
<evidence type="ECO:0000256" key="3">
    <source>
        <dbReference type="ARBA" id="ARBA00022475"/>
    </source>
</evidence>
<gene>
    <name evidence="10" type="ORF">BOKJ2_LOCUS2898</name>
</gene>
<reference evidence="10" key="1">
    <citation type="submission" date="2020-09" db="EMBL/GenBank/DDBJ databases">
        <authorList>
            <person name="Kikuchi T."/>
        </authorList>
    </citation>
    <scope>NUCLEOTIDE SEQUENCE</scope>
    <source>
        <strain evidence="10">SH1</strain>
    </source>
</reference>
<evidence type="ECO:0000256" key="7">
    <source>
        <dbReference type="ARBA" id="ARBA00023136"/>
    </source>
</evidence>
<organism evidence="10 11">
    <name type="scientific">Bursaphelenchus okinawaensis</name>
    <dbReference type="NCBI Taxonomy" id="465554"/>
    <lineage>
        <taxon>Eukaryota</taxon>
        <taxon>Metazoa</taxon>
        <taxon>Ecdysozoa</taxon>
        <taxon>Nematoda</taxon>
        <taxon>Chromadorea</taxon>
        <taxon>Rhabditida</taxon>
        <taxon>Tylenchina</taxon>
        <taxon>Tylenchomorpha</taxon>
        <taxon>Aphelenchoidea</taxon>
        <taxon>Aphelenchoididae</taxon>
        <taxon>Bursaphelenchus</taxon>
    </lineage>
</organism>
<dbReference type="Proteomes" id="UP000783686">
    <property type="component" value="Unassembled WGS sequence"/>
</dbReference>
<dbReference type="AlphaFoldDB" id="A0A811K415"/>
<keyword evidence="7 8" id="KW-0472">Membrane</keyword>
<dbReference type="PANTHER" id="PTHR22907">
    <property type="entry name" value="GH04558P"/>
    <property type="match status" value="1"/>
</dbReference>
<protein>
    <recommendedName>
        <fullName evidence="9">ZP domain-containing protein</fullName>
    </recommendedName>
</protein>
<proteinExistence type="predicted"/>
<name>A0A811K415_9BILA</name>
<comment type="subcellular location">
    <subcellularLocation>
        <location evidence="1">Cell membrane</location>
        <topology evidence="1">Single-pass type I membrane protein</topology>
    </subcellularLocation>
</comment>
<feature type="transmembrane region" description="Helical" evidence="8">
    <location>
        <begin position="337"/>
        <end position="364"/>
    </location>
</feature>
<dbReference type="SMART" id="SM00241">
    <property type="entry name" value="ZP"/>
    <property type="match status" value="1"/>
</dbReference>
<evidence type="ECO:0000256" key="2">
    <source>
        <dbReference type="ARBA" id="ARBA00022460"/>
    </source>
</evidence>
<dbReference type="EMBL" id="CAJFDH010000002">
    <property type="protein sequence ID" value="CAD5209859.1"/>
    <property type="molecule type" value="Genomic_DNA"/>
</dbReference>
<sequence>MQTLNKWQACEPTLFCSVIDCTCKQTTLDIVSCASDAIYAKWKTEQTFTGRVNVRFAPNRYCYQVLVTNNQVELLIPHLDCRISRIRSSKPEGILLEATVLLSFHPEFVTEADRLFVLRCLHTRNGSEMGTGVPQPLTMSTPVTTVEEQDNSVEKVALTCSYVVKHDKSGEMIRTVRIGTPVRHEWECEGARPNQCLVVTSCFIKTTDSQHELIDQYGCSKDLSLISPLEYQGNTRVQQRSRIFGVAEKPFIYYQCGLNLVDIGPNESCPRPKCSDRTRKTRSPFASLFDAVSQQIEVLPLGVPERWPDQKCPQTLNLSVTEYNEPFPLQQEGHFCMALPMFFISGVVISLLLLITGSAMGLLYTRRYVYHDVAQA</sequence>
<dbReference type="GO" id="GO:0005886">
    <property type="term" value="C:plasma membrane"/>
    <property type="evidence" value="ECO:0007669"/>
    <property type="project" value="UniProtKB-SubCell"/>
</dbReference>
<accession>A0A811K415</accession>
<keyword evidence="6 8" id="KW-1133">Transmembrane helix</keyword>
<keyword evidence="11" id="KW-1185">Reference proteome</keyword>
<dbReference type="Pfam" id="PF25057">
    <property type="entry name" value="CUT_N"/>
    <property type="match status" value="1"/>
</dbReference>
<dbReference type="OrthoDB" id="5855819at2759"/>
<evidence type="ECO:0000259" key="9">
    <source>
        <dbReference type="PROSITE" id="PS51034"/>
    </source>
</evidence>
<dbReference type="InterPro" id="IPR056953">
    <property type="entry name" value="CUT_N"/>
</dbReference>
<dbReference type="InterPro" id="IPR057475">
    <property type="entry name" value="CUT_C"/>
</dbReference>
<evidence type="ECO:0000256" key="5">
    <source>
        <dbReference type="ARBA" id="ARBA00022729"/>
    </source>
</evidence>
<evidence type="ECO:0000313" key="10">
    <source>
        <dbReference type="EMBL" id="CAD5209859.1"/>
    </source>
</evidence>
<dbReference type="Pfam" id="PF25301">
    <property type="entry name" value="CUT_C"/>
    <property type="match status" value="1"/>
</dbReference>
<dbReference type="GO" id="GO:0042302">
    <property type="term" value="F:structural constituent of cuticle"/>
    <property type="evidence" value="ECO:0007669"/>
    <property type="project" value="UniProtKB-KW"/>
</dbReference>
<dbReference type="PANTHER" id="PTHR22907:SF17">
    <property type="entry name" value="ZP DOMAIN-CONTAINING PROTEIN"/>
    <property type="match status" value="1"/>
</dbReference>
<feature type="domain" description="ZP" evidence="9">
    <location>
        <begin position="32"/>
        <end position="281"/>
    </location>
</feature>
<keyword evidence="4 8" id="KW-0812">Transmembrane</keyword>
<keyword evidence="2" id="KW-0193">Cuticle</keyword>
<dbReference type="PROSITE" id="PS51034">
    <property type="entry name" value="ZP_2"/>
    <property type="match status" value="1"/>
</dbReference>
<evidence type="ECO:0000313" key="11">
    <source>
        <dbReference type="Proteomes" id="UP000614601"/>
    </source>
</evidence>
<dbReference type="InterPro" id="IPR051962">
    <property type="entry name" value="Cuticlin"/>
</dbReference>